<dbReference type="InterPro" id="IPR014030">
    <property type="entry name" value="Ketoacyl_synth_N"/>
</dbReference>
<sequence>MSALEICIEGVGFWAPGYPDWNAALAGLRESAAADPATPAKPSPALLPPAERRRAPQPVLLACEVAAQACAASGHAPDSLASVFASTHGDLIITDYMCSTLVSAPRELSPIRFHNSVHNAPAGYWTIAAHCHLASTSVSSWHASFATALFEAAVEACAEDTPVLLVAYDTESTGPLLAVSPATSIFGVALVVAPAGTRQPTLRLVLRGEASDAALPDGLPADLAALAAGNPMAAGALPLLAALAAGGRSRLSLAAGQPGTLDVEVDA</sequence>
<dbReference type="OrthoDB" id="9798676at2"/>
<evidence type="ECO:0000259" key="1">
    <source>
        <dbReference type="Pfam" id="PF13723"/>
    </source>
</evidence>
<dbReference type="EMBL" id="FOVF01000030">
    <property type="protein sequence ID" value="SFN54970.1"/>
    <property type="molecule type" value="Genomic_DNA"/>
</dbReference>
<dbReference type="InterPro" id="IPR016039">
    <property type="entry name" value="Thiolase-like"/>
</dbReference>
<dbReference type="SUPFAM" id="SSF53901">
    <property type="entry name" value="Thiolase-like"/>
    <property type="match status" value="1"/>
</dbReference>
<dbReference type="Gene3D" id="3.40.47.10">
    <property type="match status" value="1"/>
</dbReference>
<keyword evidence="3" id="KW-1185">Reference proteome</keyword>
<dbReference type="Proteomes" id="UP000198575">
    <property type="component" value="Unassembled WGS sequence"/>
</dbReference>
<protein>
    <submittedName>
        <fullName evidence="2">Beta-ketoacyl synthase, N-terminal domain</fullName>
    </submittedName>
</protein>
<accession>A0A1I4ZY03</accession>
<dbReference type="RefSeq" id="WP_092409856.1">
    <property type="nucleotide sequence ID" value="NZ_FOVF01000030.1"/>
</dbReference>
<dbReference type="STRING" id="578942.SAMN05216289_1305"/>
<dbReference type="Pfam" id="PF13723">
    <property type="entry name" value="Ketoacyl-synt_2"/>
    <property type="match status" value="1"/>
</dbReference>
<dbReference type="AlphaFoldDB" id="A0A1I4ZY03"/>
<name>A0A1I4ZY03_9GAMM</name>
<feature type="domain" description="Beta-ketoacyl synthase-like N-terminal" evidence="1">
    <location>
        <begin position="35"/>
        <end position="194"/>
    </location>
</feature>
<proteinExistence type="predicted"/>
<dbReference type="GO" id="GO:0016746">
    <property type="term" value="F:acyltransferase activity"/>
    <property type="evidence" value="ECO:0007669"/>
    <property type="project" value="InterPro"/>
</dbReference>
<organism evidence="2 3">
    <name type="scientific">Dokdonella immobilis</name>
    <dbReference type="NCBI Taxonomy" id="578942"/>
    <lineage>
        <taxon>Bacteria</taxon>
        <taxon>Pseudomonadati</taxon>
        <taxon>Pseudomonadota</taxon>
        <taxon>Gammaproteobacteria</taxon>
        <taxon>Lysobacterales</taxon>
        <taxon>Rhodanobacteraceae</taxon>
        <taxon>Dokdonella</taxon>
    </lineage>
</organism>
<evidence type="ECO:0000313" key="2">
    <source>
        <dbReference type="EMBL" id="SFN54970.1"/>
    </source>
</evidence>
<evidence type="ECO:0000313" key="3">
    <source>
        <dbReference type="Proteomes" id="UP000198575"/>
    </source>
</evidence>
<reference evidence="2 3" key="1">
    <citation type="submission" date="2016-10" db="EMBL/GenBank/DDBJ databases">
        <authorList>
            <person name="de Groot N.N."/>
        </authorList>
    </citation>
    <scope>NUCLEOTIDE SEQUENCE [LARGE SCALE GENOMIC DNA]</scope>
    <source>
        <strain evidence="2 3">CGMCC 1.7659</strain>
    </source>
</reference>
<gene>
    <name evidence="2" type="ORF">SAMN05216289_1305</name>
</gene>